<evidence type="ECO:0000313" key="2">
    <source>
        <dbReference type="EMBL" id="MFD2546986.1"/>
    </source>
</evidence>
<evidence type="ECO:0000313" key="3">
    <source>
        <dbReference type="Proteomes" id="UP001597545"/>
    </source>
</evidence>
<dbReference type="RefSeq" id="WP_380901304.1">
    <property type="nucleotide sequence ID" value="NZ_JBHUEG010000007.1"/>
</dbReference>
<dbReference type="InterPro" id="IPR016097">
    <property type="entry name" value="DUF695"/>
</dbReference>
<gene>
    <name evidence="2" type="ORF">ACFSR5_04915</name>
</gene>
<protein>
    <submittedName>
        <fullName evidence="2">DUF695 domain-containing protein</fullName>
    </submittedName>
</protein>
<proteinExistence type="predicted"/>
<organism evidence="2 3">
    <name type="scientific">Sphingobacterium suaedae</name>
    <dbReference type="NCBI Taxonomy" id="1686402"/>
    <lineage>
        <taxon>Bacteria</taxon>
        <taxon>Pseudomonadati</taxon>
        <taxon>Bacteroidota</taxon>
        <taxon>Sphingobacteriia</taxon>
        <taxon>Sphingobacteriales</taxon>
        <taxon>Sphingobacteriaceae</taxon>
        <taxon>Sphingobacterium</taxon>
    </lineage>
</organism>
<accession>A0ABW5KDE9</accession>
<evidence type="ECO:0000259" key="1">
    <source>
        <dbReference type="Pfam" id="PF05117"/>
    </source>
</evidence>
<feature type="domain" description="DUF695" evidence="1">
    <location>
        <begin position="246"/>
        <end position="364"/>
    </location>
</feature>
<keyword evidence="3" id="KW-1185">Reference proteome</keyword>
<comment type="caution">
    <text evidence="2">The sequence shown here is derived from an EMBL/GenBank/DDBJ whole genome shotgun (WGS) entry which is preliminary data.</text>
</comment>
<reference evidence="3" key="1">
    <citation type="journal article" date="2019" name="Int. J. Syst. Evol. Microbiol.">
        <title>The Global Catalogue of Microorganisms (GCM) 10K type strain sequencing project: providing services to taxonomists for standard genome sequencing and annotation.</title>
        <authorList>
            <consortium name="The Broad Institute Genomics Platform"/>
            <consortium name="The Broad Institute Genome Sequencing Center for Infectious Disease"/>
            <person name="Wu L."/>
            <person name="Ma J."/>
        </authorList>
    </citation>
    <scope>NUCLEOTIDE SEQUENCE [LARGE SCALE GENOMIC DNA]</scope>
    <source>
        <strain evidence="3">KCTC 42662</strain>
    </source>
</reference>
<dbReference type="Pfam" id="PF05117">
    <property type="entry name" value="DUF695"/>
    <property type="match status" value="1"/>
</dbReference>
<sequence length="371" mass="43551">MRRFFRNLFNRKERESFLLDIEDPIGAFWSWFEQNEHAFFLAVQTQREVEQRFINVITSQLQNINPHIFTLVGMIGPYTAELVLTPDGHIPTVPLVEELVEKAPKLNNWKFTALKPAFDFGTEGLSIHGYHFSIENLFFTTHEDPYYPDLISISVIHPGLTSQNREEIVSGIFLFLDSYLGEYDLITKVDQIEIVEPEAVKGERIPISKLKNYLLWREKEFVERYESSKRQTENDQYSALEGVLQNGKLLLAVMNMDLLQWDQKPSHSWIMRVEVYYEGDSQNGLPNKRDFQEMNILEEEILGRLTDKNGYLYIGRQTGDGLREIYFACKEFRTPAKVLMLIKQAYKGRLNMDIFIFKDKYWQALQHLVPN</sequence>
<dbReference type="Proteomes" id="UP001597545">
    <property type="component" value="Unassembled WGS sequence"/>
</dbReference>
<name>A0ABW5KDE9_9SPHI</name>
<dbReference type="EMBL" id="JBHULR010000003">
    <property type="protein sequence ID" value="MFD2546986.1"/>
    <property type="molecule type" value="Genomic_DNA"/>
</dbReference>